<keyword evidence="6" id="KW-0574">Periplasm</keyword>
<protein>
    <recommendedName>
        <fullName evidence="12">Periplasmic beta-glucosidase</fullName>
        <ecNumber evidence="4">3.2.1.21</ecNumber>
    </recommendedName>
    <alternativeName>
        <fullName evidence="11">Beta-D-glucoside glucohydrolase</fullName>
    </alternativeName>
    <alternativeName>
        <fullName evidence="9">Cellobiase</fullName>
    </alternativeName>
    <alternativeName>
        <fullName evidence="10">Gentiobiase</fullName>
    </alternativeName>
</protein>
<evidence type="ECO:0000313" key="17">
    <source>
        <dbReference type="Proteomes" id="UP000635983"/>
    </source>
</evidence>
<evidence type="ECO:0000256" key="5">
    <source>
        <dbReference type="ARBA" id="ARBA00022729"/>
    </source>
</evidence>
<dbReference type="PANTHER" id="PTHR30620">
    <property type="entry name" value="PERIPLASMIC BETA-GLUCOSIDASE-RELATED"/>
    <property type="match status" value="1"/>
</dbReference>
<evidence type="ECO:0000256" key="10">
    <source>
        <dbReference type="ARBA" id="ARBA00032194"/>
    </source>
</evidence>
<evidence type="ECO:0000256" key="9">
    <source>
        <dbReference type="ARBA" id="ARBA00031448"/>
    </source>
</evidence>
<evidence type="ECO:0000313" key="16">
    <source>
        <dbReference type="EMBL" id="GGJ99739.1"/>
    </source>
</evidence>
<proteinExistence type="inferred from homology"/>
<dbReference type="FunFam" id="2.60.40.10:FF:000495">
    <property type="entry name" value="Periplasmic beta-glucosidase"/>
    <property type="match status" value="1"/>
</dbReference>
<keyword evidence="5 14" id="KW-0732">Signal</keyword>
<organism evidence="16 17">
    <name type="scientific">Pseudomonas matsuisoli</name>
    <dbReference type="NCBI Taxonomy" id="1515666"/>
    <lineage>
        <taxon>Bacteria</taxon>
        <taxon>Pseudomonadati</taxon>
        <taxon>Pseudomonadota</taxon>
        <taxon>Gammaproteobacteria</taxon>
        <taxon>Pseudomonadales</taxon>
        <taxon>Pseudomonadaceae</taxon>
        <taxon>Pseudomonas</taxon>
    </lineage>
</organism>
<keyword evidence="7 13" id="KW-0378">Hydrolase</keyword>
<name>A0A917UZ86_9PSED</name>
<dbReference type="Gene3D" id="2.60.40.10">
    <property type="entry name" value="Immunoglobulins"/>
    <property type="match status" value="1"/>
</dbReference>
<dbReference type="InterPro" id="IPR001764">
    <property type="entry name" value="Glyco_hydro_3_N"/>
</dbReference>
<evidence type="ECO:0000256" key="12">
    <source>
        <dbReference type="ARBA" id="ARBA00067498"/>
    </source>
</evidence>
<dbReference type="EMBL" id="BMPO01000006">
    <property type="protein sequence ID" value="GGJ99739.1"/>
    <property type="molecule type" value="Genomic_DNA"/>
</dbReference>
<dbReference type="GO" id="GO:0008422">
    <property type="term" value="F:beta-glucosidase activity"/>
    <property type="evidence" value="ECO:0007669"/>
    <property type="project" value="UniProtKB-EC"/>
</dbReference>
<dbReference type="NCBIfam" id="NF011678">
    <property type="entry name" value="PRK15098.1"/>
    <property type="match status" value="1"/>
</dbReference>
<evidence type="ECO:0000256" key="3">
    <source>
        <dbReference type="ARBA" id="ARBA00005336"/>
    </source>
</evidence>
<keyword evidence="17" id="KW-1185">Reference proteome</keyword>
<feature type="chain" id="PRO_5037895268" description="Periplasmic beta-glucosidase" evidence="14">
    <location>
        <begin position="22"/>
        <end position="761"/>
    </location>
</feature>
<feature type="domain" description="Fibronectin type III-like" evidence="15">
    <location>
        <begin position="681"/>
        <end position="750"/>
    </location>
</feature>
<gene>
    <name evidence="16" type="primary">bglX</name>
    <name evidence="16" type="ORF">GCM10009304_26920</name>
</gene>
<dbReference type="SUPFAM" id="SSF52279">
    <property type="entry name" value="Beta-D-glucan exohydrolase, C-terminal domain"/>
    <property type="match status" value="1"/>
</dbReference>
<dbReference type="InterPro" id="IPR013783">
    <property type="entry name" value="Ig-like_fold"/>
</dbReference>
<comment type="catalytic activity">
    <reaction evidence="1">
        <text>Hydrolysis of terminal, non-reducing beta-D-glucosyl residues with release of beta-D-glucose.</text>
        <dbReference type="EC" id="3.2.1.21"/>
    </reaction>
</comment>
<dbReference type="FunFam" id="3.40.50.1700:FF:000004">
    <property type="entry name" value="Periplasmic beta-glucosidase"/>
    <property type="match status" value="1"/>
</dbReference>
<comment type="caution">
    <text evidence="16">The sequence shown here is derived from an EMBL/GenBank/DDBJ whole genome shotgun (WGS) entry which is preliminary data.</text>
</comment>
<evidence type="ECO:0000256" key="1">
    <source>
        <dbReference type="ARBA" id="ARBA00000448"/>
    </source>
</evidence>
<dbReference type="InterPro" id="IPR036962">
    <property type="entry name" value="Glyco_hydro_3_N_sf"/>
</dbReference>
<reference evidence="16" key="2">
    <citation type="submission" date="2020-09" db="EMBL/GenBank/DDBJ databases">
        <authorList>
            <person name="Sun Q."/>
            <person name="Ohkuma M."/>
        </authorList>
    </citation>
    <scope>NUCLEOTIDE SEQUENCE</scope>
    <source>
        <strain evidence="16">JCM 30078</strain>
    </source>
</reference>
<dbReference type="Gene3D" id="3.20.20.300">
    <property type="entry name" value="Glycoside hydrolase, family 3, N-terminal domain"/>
    <property type="match status" value="1"/>
</dbReference>
<evidence type="ECO:0000259" key="15">
    <source>
        <dbReference type="SMART" id="SM01217"/>
    </source>
</evidence>
<evidence type="ECO:0000256" key="4">
    <source>
        <dbReference type="ARBA" id="ARBA00012744"/>
    </source>
</evidence>
<feature type="signal peptide" evidence="14">
    <location>
        <begin position="1"/>
        <end position="21"/>
    </location>
</feature>
<dbReference type="GO" id="GO:0042597">
    <property type="term" value="C:periplasmic space"/>
    <property type="evidence" value="ECO:0007669"/>
    <property type="project" value="UniProtKB-SubCell"/>
</dbReference>
<dbReference type="Pfam" id="PF14310">
    <property type="entry name" value="Fn3-like"/>
    <property type="match status" value="1"/>
</dbReference>
<evidence type="ECO:0000256" key="11">
    <source>
        <dbReference type="ARBA" id="ARBA00032594"/>
    </source>
</evidence>
<keyword evidence="8 13" id="KW-0326">Glycosidase</keyword>
<dbReference type="SMART" id="SM01217">
    <property type="entry name" value="Fn3_like"/>
    <property type="match status" value="1"/>
</dbReference>
<dbReference type="Proteomes" id="UP000635983">
    <property type="component" value="Unassembled WGS sequence"/>
</dbReference>
<dbReference type="InterPro" id="IPR026891">
    <property type="entry name" value="Fn3-like"/>
</dbReference>
<evidence type="ECO:0000256" key="8">
    <source>
        <dbReference type="ARBA" id="ARBA00023295"/>
    </source>
</evidence>
<sequence length="761" mass="83022">MIKTLWMFGLLAGLLVQPTFADERADAQDRQDRFIDELLEKMTVDEKISQLRLVSVGPEHPKETLIADIRQGKVGGIFNTVTRPDIRLLQDQVKESRLKIPLFFAYDVTHGHRTAFPISLGLASSWDLEAIGRSGRISALEASADGLDMTFSPMIDVTREPRWGRASEGFGEDPYLTARIAEVLVKAYQGDSLRDPHSIMAVFKHFALYGATEGGRDYNTVDMSAQRMFQDYMPPYKAAVDAGAGAVMTSLSALNGMPGTANSWLLRDVLRQQWGFDGLVVSDHGAVLELMRHGVAADPAAATQMSINAGTDMNMNDDAYLHELKALFDSGKVPMAVLDAACRNVLVTKYRLGLFDDPYLRAGVVADDPADRNAESRLHRADARDIARRSMVLLKNADSVLPLKKSGTLAVIGPLADSQNDIIGSWSAASLPNQAVTVLRGVTEAMGDRGRVLHAKGSNLSNDPLIQQFINAYEVVSPLDPRSPEQMIDEAVAIARQADVVVAVVGEARGMADESGSRASLQIPDAQQALIAALEATGKPLVLVLLNGRPLALGKEHEQADAMLEAWFPGTEGGHAIADVLFGDYNPSGKLPMTFPRTVGQVPLYYNHLNSGRPFRPENRGKYTSNYFDVEHGPMYPFGYGLSYTDFEVSPIRLSSKTLSSGGRIEAQVTVRNMGSRAGETVVQLYLQDKVASISRSVQELKGFRKIALQPGESRDVTFDVGIDALKFFNAALDFQAEPGVFKIMVGLDSVDVRSDEFTLE</sequence>
<dbReference type="AlphaFoldDB" id="A0A917UZ86"/>
<dbReference type="PROSITE" id="PS00775">
    <property type="entry name" value="GLYCOSYL_HYDROL_F3"/>
    <property type="match status" value="1"/>
</dbReference>
<dbReference type="GO" id="GO:0009251">
    <property type="term" value="P:glucan catabolic process"/>
    <property type="evidence" value="ECO:0007669"/>
    <property type="project" value="TreeGrafter"/>
</dbReference>
<dbReference type="Pfam" id="PF01915">
    <property type="entry name" value="Glyco_hydro_3_C"/>
    <property type="match status" value="1"/>
</dbReference>
<dbReference type="PRINTS" id="PR00133">
    <property type="entry name" value="GLHYDRLASE3"/>
</dbReference>
<reference evidence="16" key="1">
    <citation type="journal article" date="2014" name="Int. J. Syst. Evol. Microbiol.">
        <title>Complete genome sequence of Corynebacterium casei LMG S-19264T (=DSM 44701T), isolated from a smear-ripened cheese.</title>
        <authorList>
            <consortium name="US DOE Joint Genome Institute (JGI-PGF)"/>
            <person name="Walter F."/>
            <person name="Albersmeier A."/>
            <person name="Kalinowski J."/>
            <person name="Ruckert C."/>
        </authorList>
    </citation>
    <scope>NUCLEOTIDE SEQUENCE</scope>
    <source>
        <strain evidence="16">JCM 30078</strain>
    </source>
</reference>
<comment type="subcellular location">
    <subcellularLocation>
        <location evidence="2">Periplasm</location>
    </subcellularLocation>
</comment>
<evidence type="ECO:0000256" key="7">
    <source>
        <dbReference type="ARBA" id="ARBA00022801"/>
    </source>
</evidence>
<dbReference type="Gene3D" id="3.40.50.1700">
    <property type="entry name" value="Glycoside hydrolase family 3 C-terminal domain"/>
    <property type="match status" value="1"/>
</dbReference>
<dbReference type="InterPro" id="IPR051915">
    <property type="entry name" value="Cellulose_Degrad_GH3"/>
</dbReference>
<evidence type="ECO:0000256" key="2">
    <source>
        <dbReference type="ARBA" id="ARBA00004418"/>
    </source>
</evidence>
<dbReference type="InterPro" id="IPR019800">
    <property type="entry name" value="Glyco_hydro_3_AS"/>
</dbReference>
<dbReference type="PANTHER" id="PTHR30620:SF16">
    <property type="entry name" value="LYSOSOMAL BETA GLUCOSIDASE"/>
    <property type="match status" value="1"/>
</dbReference>
<dbReference type="FunFam" id="3.20.20.300:FF:000005">
    <property type="entry name" value="Periplasmic beta-glucosidase"/>
    <property type="match status" value="1"/>
</dbReference>
<dbReference type="Pfam" id="PF00933">
    <property type="entry name" value="Glyco_hydro_3"/>
    <property type="match status" value="1"/>
</dbReference>
<evidence type="ECO:0000256" key="13">
    <source>
        <dbReference type="RuleBase" id="RU361161"/>
    </source>
</evidence>
<dbReference type="EC" id="3.2.1.21" evidence="4"/>
<dbReference type="SUPFAM" id="SSF51445">
    <property type="entry name" value="(Trans)glycosidases"/>
    <property type="match status" value="1"/>
</dbReference>
<dbReference type="InterPro" id="IPR017853">
    <property type="entry name" value="GH"/>
</dbReference>
<evidence type="ECO:0000256" key="6">
    <source>
        <dbReference type="ARBA" id="ARBA00022764"/>
    </source>
</evidence>
<evidence type="ECO:0000256" key="14">
    <source>
        <dbReference type="SAM" id="SignalP"/>
    </source>
</evidence>
<accession>A0A917UZ86</accession>
<comment type="similarity">
    <text evidence="3 13">Belongs to the glycosyl hydrolase 3 family.</text>
</comment>
<dbReference type="InterPro" id="IPR036881">
    <property type="entry name" value="Glyco_hydro_3_C_sf"/>
</dbReference>
<dbReference type="InterPro" id="IPR002772">
    <property type="entry name" value="Glyco_hydro_3_C"/>
</dbReference>